<name>A0AAC9FKX7_AERVE</name>
<dbReference type="AlphaFoldDB" id="A0AAC9FKX7"/>
<reference evidence="1 2" key="1">
    <citation type="journal article" date="2016" name="J. Clin. Microbiol.">
        <title>Detection and Whole-Genome Sequencing of Carbapenemase-Producing Aeromonas hydrophila Isolates from Routine Perirectal Surveillance Culture.</title>
        <authorList>
            <person name="Hughes H.Y."/>
            <person name="Conlan S.P."/>
            <person name="Lau A.F."/>
            <person name="Dekker J.P."/>
            <person name="Michelin A.V."/>
            <person name="Youn J.H."/>
            <person name="Henderson D.K."/>
            <person name="Frank K.M."/>
            <person name="Segre J.A."/>
            <person name="Palmore T.N."/>
        </authorList>
    </citation>
    <scope>NUCLEOTIDE SEQUENCE [LARGE SCALE GENOMIC DNA]</scope>
    <source>
        <strain evidence="1 2">AVNIH1</strain>
    </source>
</reference>
<protein>
    <submittedName>
        <fullName evidence="1">Uncharacterized protein</fullName>
    </submittedName>
</protein>
<accession>A0AAC9FKX7</accession>
<evidence type="ECO:0000313" key="1">
    <source>
        <dbReference type="EMBL" id="ANB52136.1"/>
    </source>
</evidence>
<organism evidence="1 2">
    <name type="scientific">Aeromonas veronii</name>
    <dbReference type="NCBI Taxonomy" id="654"/>
    <lineage>
        <taxon>Bacteria</taxon>
        <taxon>Pseudomonadati</taxon>
        <taxon>Pseudomonadota</taxon>
        <taxon>Gammaproteobacteria</taxon>
        <taxon>Aeromonadales</taxon>
        <taxon>Aeromonadaceae</taxon>
        <taxon>Aeromonas</taxon>
    </lineage>
</organism>
<dbReference type="Proteomes" id="UP000076809">
    <property type="component" value="Chromosome"/>
</dbReference>
<evidence type="ECO:0000313" key="2">
    <source>
        <dbReference type="Proteomes" id="UP000076809"/>
    </source>
</evidence>
<sequence length="210" mass="24061">MIVFLFGVIIDATDYQSLVKEVKWTDIITALATIVTTIVVYVTYSKWLESKKREDAYQTSKNYISCLVNISDLLGELMYPFDVCVPQEGSMVINRDQSNSLLANSNEAIHKLITKAKELARIKSELSFWNVRLAPELERNHNKLLQAISNVVVVADVLQKQVVWFYNVEENHLNAISNEFNKLKDRVSVAEVLLSLIYSRKYEGCFIYGK</sequence>
<proteinExistence type="predicted"/>
<gene>
    <name evidence="1" type="ORF">WM43_05405</name>
</gene>
<dbReference type="EMBL" id="CP014774">
    <property type="protein sequence ID" value="ANB52136.1"/>
    <property type="molecule type" value="Genomic_DNA"/>
</dbReference>